<keyword evidence="7" id="KW-0067">ATP-binding</keyword>
<dbReference type="Pfam" id="PF07730">
    <property type="entry name" value="HisKA_3"/>
    <property type="match status" value="1"/>
</dbReference>
<keyword evidence="10" id="KW-0812">Transmembrane</keyword>
<gene>
    <name evidence="13" type="ORF">DTL70_31700</name>
</gene>
<evidence type="ECO:0000256" key="6">
    <source>
        <dbReference type="ARBA" id="ARBA00022777"/>
    </source>
</evidence>
<keyword evidence="4" id="KW-0808">Transferase</keyword>
<feature type="transmembrane region" description="Helical" evidence="10">
    <location>
        <begin position="26"/>
        <end position="53"/>
    </location>
</feature>
<keyword evidence="6 13" id="KW-0418">Kinase</keyword>
<dbReference type="InterPro" id="IPR036890">
    <property type="entry name" value="HATPase_C_sf"/>
</dbReference>
<sequence length="412" mass="44102">MDATHDARASTAEPATPTLPRRTVGVLAGCVTALPGLLYLVLAGVLLGPLLLWPRTRGRAVATFAAGARRLAAVERRRRSLFFADRFPDHHADHRTARFPHGEAPGGEAPDGEVPDERIVRYLAARTGAGLLTGVVVALLCVGAVLAALLVVGLARGRLGWLDLAGQCVLGGVLLFLDVQGLRWLDTADARLARACFGPSERDLLRRRIDELAASRAAVLRAVDTERRRIERDLHDGVQQRLVALAMLLGRARREGTPERSGRLLHQAHQESQEVLRELREVAWRVYPTALDDLGLREALASVTERSGLPVRTDFQLSRPLPASVETAAYFLVSECVTNAAKHAAATGVLVSVRQEEALLLVRVQDDGVGGADPAGSGLTGLRSRVGALDGRLHLHSPSGGPTIVTAELPCA</sequence>
<feature type="transmembrane region" description="Helical" evidence="10">
    <location>
        <begin position="128"/>
        <end position="152"/>
    </location>
</feature>
<dbReference type="AlphaFoldDB" id="A0A367E8S9"/>
<dbReference type="Gene3D" id="1.20.5.1930">
    <property type="match status" value="1"/>
</dbReference>
<evidence type="ECO:0000256" key="10">
    <source>
        <dbReference type="SAM" id="Phobius"/>
    </source>
</evidence>
<keyword evidence="8" id="KW-0902">Two-component regulatory system</keyword>
<comment type="catalytic activity">
    <reaction evidence="1">
        <text>ATP + protein L-histidine = ADP + protein N-phospho-L-histidine.</text>
        <dbReference type="EC" id="2.7.13.3"/>
    </reaction>
</comment>
<organism evidence="13 14">
    <name type="scientific">Streptomyces diacarni</name>
    <dbReference type="NCBI Taxonomy" id="2800381"/>
    <lineage>
        <taxon>Bacteria</taxon>
        <taxon>Bacillati</taxon>
        <taxon>Actinomycetota</taxon>
        <taxon>Actinomycetes</taxon>
        <taxon>Kitasatosporales</taxon>
        <taxon>Streptomycetaceae</taxon>
        <taxon>Streptomyces</taxon>
    </lineage>
</organism>
<evidence type="ECO:0000313" key="14">
    <source>
        <dbReference type="Proteomes" id="UP000252914"/>
    </source>
</evidence>
<dbReference type="EC" id="2.7.13.3" evidence="2"/>
<comment type="caution">
    <text evidence="13">The sequence shown here is derived from an EMBL/GenBank/DDBJ whole genome shotgun (WGS) entry which is preliminary data.</text>
</comment>
<dbReference type="GO" id="GO:0000155">
    <property type="term" value="F:phosphorelay sensor kinase activity"/>
    <property type="evidence" value="ECO:0007669"/>
    <property type="project" value="InterPro"/>
</dbReference>
<evidence type="ECO:0000259" key="11">
    <source>
        <dbReference type="Pfam" id="PF02518"/>
    </source>
</evidence>
<dbReference type="GO" id="GO:0046983">
    <property type="term" value="F:protein dimerization activity"/>
    <property type="evidence" value="ECO:0007669"/>
    <property type="project" value="InterPro"/>
</dbReference>
<feature type="domain" description="Histidine kinase/HSP90-like ATPase" evidence="11">
    <location>
        <begin position="326"/>
        <end position="410"/>
    </location>
</feature>
<dbReference type="SUPFAM" id="SSF55874">
    <property type="entry name" value="ATPase domain of HSP90 chaperone/DNA topoisomerase II/histidine kinase"/>
    <property type="match status" value="1"/>
</dbReference>
<evidence type="ECO:0000256" key="7">
    <source>
        <dbReference type="ARBA" id="ARBA00022840"/>
    </source>
</evidence>
<dbReference type="GO" id="GO:0016020">
    <property type="term" value="C:membrane"/>
    <property type="evidence" value="ECO:0007669"/>
    <property type="project" value="InterPro"/>
</dbReference>
<evidence type="ECO:0000256" key="5">
    <source>
        <dbReference type="ARBA" id="ARBA00022741"/>
    </source>
</evidence>
<feature type="region of interest" description="Disordered" evidence="9">
    <location>
        <begin position="93"/>
        <end position="113"/>
    </location>
</feature>
<dbReference type="Proteomes" id="UP000252914">
    <property type="component" value="Unassembled WGS sequence"/>
</dbReference>
<dbReference type="InterPro" id="IPR050482">
    <property type="entry name" value="Sensor_HK_TwoCompSys"/>
</dbReference>
<evidence type="ECO:0000256" key="8">
    <source>
        <dbReference type="ARBA" id="ARBA00023012"/>
    </source>
</evidence>
<dbReference type="InterPro" id="IPR011712">
    <property type="entry name" value="Sig_transdc_His_kin_sub3_dim/P"/>
</dbReference>
<keyword evidence="3" id="KW-0597">Phosphoprotein</keyword>
<dbReference type="PANTHER" id="PTHR24421">
    <property type="entry name" value="NITRATE/NITRITE SENSOR PROTEIN NARX-RELATED"/>
    <property type="match status" value="1"/>
</dbReference>
<keyword evidence="10" id="KW-1133">Transmembrane helix</keyword>
<evidence type="ECO:0000256" key="3">
    <source>
        <dbReference type="ARBA" id="ARBA00022553"/>
    </source>
</evidence>
<dbReference type="GO" id="GO:0005524">
    <property type="term" value="F:ATP binding"/>
    <property type="evidence" value="ECO:0007669"/>
    <property type="project" value="UniProtKB-KW"/>
</dbReference>
<keyword evidence="10" id="KW-0472">Membrane</keyword>
<evidence type="ECO:0000256" key="4">
    <source>
        <dbReference type="ARBA" id="ARBA00022679"/>
    </source>
</evidence>
<name>A0A367E8S9_9ACTN</name>
<evidence type="ECO:0000256" key="9">
    <source>
        <dbReference type="SAM" id="MobiDB-lite"/>
    </source>
</evidence>
<keyword evidence="5" id="KW-0547">Nucleotide-binding</keyword>
<evidence type="ECO:0000256" key="2">
    <source>
        <dbReference type="ARBA" id="ARBA00012438"/>
    </source>
</evidence>
<dbReference type="InterPro" id="IPR003594">
    <property type="entry name" value="HATPase_dom"/>
</dbReference>
<dbReference type="PANTHER" id="PTHR24421:SF10">
    <property type="entry name" value="NITRATE_NITRITE SENSOR PROTEIN NARQ"/>
    <property type="match status" value="1"/>
</dbReference>
<evidence type="ECO:0000256" key="1">
    <source>
        <dbReference type="ARBA" id="ARBA00000085"/>
    </source>
</evidence>
<proteinExistence type="predicted"/>
<dbReference type="CDD" id="cd16917">
    <property type="entry name" value="HATPase_UhpB-NarQ-NarX-like"/>
    <property type="match status" value="1"/>
</dbReference>
<dbReference type="EMBL" id="QOIN01000070">
    <property type="protein sequence ID" value="RCG14466.1"/>
    <property type="molecule type" value="Genomic_DNA"/>
</dbReference>
<evidence type="ECO:0000313" key="13">
    <source>
        <dbReference type="EMBL" id="RCG14466.1"/>
    </source>
</evidence>
<keyword evidence="14" id="KW-1185">Reference proteome</keyword>
<dbReference type="Pfam" id="PF02518">
    <property type="entry name" value="HATPase_c"/>
    <property type="match status" value="1"/>
</dbReference>
<dbReference type="Gene3D" id="3.30.565.10">
    <property type="entry name" value="Histidine kinase-like ATPase, C-terminal domain"/>
    <property type="match status" value="1"/>
</dbReference>
<feature type="domain" description="Signal transduction histidine kinase subgroup 3 dimerisation and phosphoacceptor" evidence="12">
    <location>
        <begin position="226"/>
        <end position="290"/>
    </location>
</feature>
<reference evidence="13 14" key="1">
    <citation type="submission" date="2018-06" db="EMBL/GenBank/DDBJ databases">
        <title>Streptomyces reniochalinae sp. nov. and Streptomyces diacarnus sp. nov. from marine sponges.</title>
        <authorList>
            <person name="Li L."/>
        </authorList>
    </citation>
    <scope>NUCLEOTIDE SEQUENCE [LARGE SCALE GENOMIC DNA]</scope>
    <source>
        <strain evidence="13 14">LHW51701</strain>
    </source>
</reference>
<evidence type="ECO:0000259" key="12">
    <source>
        <dbReference type="Pfam" id="PF07730"/>
    </source>
</evidence>
<accession>A0A367E8S9</accession>
<protein>
    <recommendedName>
        <fullName evidence="2">histidine kinase</fullName>
        <ecNumber evidence="2">2.7.13.3</ecNumber>
    </recommendedName>
</protein>